<protein>
    <recommendedName>
        <fullName evidence="4">Flagellar basal-body rod protein FlgF</fullName>
    </recommendedName>
</protein>
<dbReference type="Proteomes" id="UP000050471">
    <property type="component" value="Unassembled WGS sequence"/>
</dbReference>
<dbReference type="InterPro" id="IPR010930">
    <property type="entry name" value="Flg_bb/hook_C_dom"/>
</dbReference>
<dbReference type="GO" id="GO:0030694">
    <property type="term" value="C:bacterial-type flagellum basal body, rod"/>
    <property type="evidence" value="ECO:0007669"/>
    <property type="project" value="UniProtKB-UniRule"/>
</dbReference>
<keyword evidence="9" id="KW-1185">Reference proteome</keyword>
<reference evidence="8 9" key="1">
    <citation type="submission" date="2015-09" db="EMBL/GenBank/DDBJ databases">
        <title>Draft genome sequence of Aliiroseovarius crassostreae CV919-312TSm, the causative agent of Roseovarius Oyster Disease (formerly Juvenile Oyster Disease).</title>
        <authorList>
            <person name="Kessner L."/>
            <person name="Spinard E."/>
            <person name="Nelson D."/>
        </authorList>
    </citation>
    <scope>NUCLEOTIDE SEQUENCE [LARGE SCALE GENOMIC DNA]</scope>
    <source>
        <strain evidence="8 9">CV919-312</strain>
    </source>
</reference>
<dbReference type="NCBIfam" id="TIGR03506">
    <property type="entry name" value="FlgEFG_subfam"/>
    <property type="match status" value="1"/>
</dbReference>
<dbReference type="PANTHER" id="PTHR30435">
    <property type="entry name" value="FLAGELLAR PROTEIN"/>
    <property type="match status" value="1"/>
</dbReference>
<evidence type="ECO:0000313" key="8">
    <source>
        <dbReference type="EMBL" id="KPN64841.1"/>
    </source>
</evidence>
<dbReference type="Pfam" id="PF06429">
    <property type="entry name" value="Flg_bbr_C"/>
    <property type="match status" value="1"/>
</dbReference>
<dbReference type="InterPro" id="IPR001444">
    <property type="entry name" value="Flag_bb_rod_N"/>
</dbReference>
<evidence type="ECO:0000256" key="3">
    <source>
        <dbReference type="ARBA" id="ARBA00023143"/>
    </source>
</evidence>
<keyword evidence="8" id="KW-0282">Flagellum</keyword>
<evidence type="ECO:0000259" key="7">
    <source>
        <dbReference type="Pfam" id="PF22692"/>
    </source>
</evidence>
<feature type="domain" description="Flagellar basal-body/hook protein C-terminal" evidence="6">
    <location>
        <begin position="192"/>
        <end position="235"/>
    </location>
</feature>
<keyword evidence="8" id="KW-0969">Cilium</keyword>
<dbReference type="InterPro" id="IPR053967">
    <property type="entry name" value="LlgE_F_G-like_D1"/>
</dbReference>
<comment type="subunit">
    <text evidence="4">The basal body constitutes a major portion of the flagellar organelle and consists of five rings (E,L,P,S, and M) mounted on a central rod. The rod consists of about 26 subunits of FlgG in the distal portion, and FlgB, FlgC and FlgF are thought to build up the proximal portion of the rod with about 6 subunits each.</text>
</comment>
<dbReference type="InterPro" id="IPR012836">
    <property type="entry name" value="FlgF"/>
</dbReference>
<evidence type="ECO:0000256" key="1">
    <source>
        <dbReference type="ARBA" id="ARBA00004117"/>
    </source>
</evidence>
<evidence type="ECO:0000256" key="2">
    <source>
        <dbReference type="ARBA" id="ARBA00009677"/>
    </source>
</evidence>
<proteinExistence type="inferred from homology"/>
<evidence type="ECO:0000259" key="5">
    <source>
        <dbReference type="Pfam" id="PF00460"/>
    </source>
</evidence>
<dbReference type="Pfam" id="PF22692">
    <property type="entry name" value="LlgE_F_G_D1"/>
    <property type="match status" value="1"/>
</dbReference>
<dbReference type="SUPFAM" id="SSF117143">
    <property type="entry name" value="Flagellar hook protein flgE"/>
    <property type="match status" value="1"/>
</dbReference>
<name>A0A0P7IKZ3_9RHOB</name>
<dbReference type="InterPro" id="IPR020013">
    <property type="entry name" value="Flagellar_FlgE/F/G"/>
</dbReference>
<keyword evidence="8" id="KW-0966">Cell projection</keyword>
<gene>
    <name evidence="8" type="primary">flgF</name>
    <name evidence="8" type="ORF">AKJ29_06320</name>
</gene>
<dbReference type="PROSITE" id="PS00588">
    <property type="entry name" value="FLAGELLA_BB_ROD"/>
    <property type="match status" value="1"/>
</dbReference>
<dbReference type="InterPro" id="IPR019776">
    <property type="entry name" value="Flagellar_basal_body_rod_CS"/>
</dbReference>
<dbReference type="NCBIfam" id="TIGR02490">
    <property type="entry name" value="flgF"/>
    <property type="match status" value="1"/>
</dbReference>
<dbReference type="GO" id="GO:0071978">
    <property type="term" value="P:bacterial-type flagellum-dependent swarming motility"/>
    <property type="evidence" value="ECO:0007669"/>
    <property type="project" value="TreeGrafter"/>
</dbReference>
<feature type="domain" description="Flagellar hook protein FlgE/F/G-like D1" evidence="7">
    <location>
        <begin position="82"/>
        <end position="148"/>
    </location>
</feature>
<dbReference type="OrthoDB" id="9804559at2"/>
<accession>A0A0P7IKZ3</accession>
<dbReference type="NCBIfam" id="NF009332">
    <property type="entry name" value="PRK12690.1"/>
    <property type="match status" value="1"/>
</dbReference>
<dbReference type="PANTHER" id="PTHR30435:SF19">
    <property type="entry name" value="FLAGELLAR BASAL-BODY ROD PROTEIN FLGG"/>
    <property type="match status" value="1"/>
</dbReference>
<comment type="subcellular location">
    <subcellularLocation>
        <location evidence="1 4">Bacterial flagellum basal body</location>
    </subcellularLocation>
</comment>
<comment type="similarity">
    <text evidence="2 4">Belongs to the flagella basal body rod proteins family.</text>
</comment>
<dbReference type="InterPro" id="IPR037925">
    <property type="entry name" value="FlgE/F/G-like"/>
</dbReference>
<evidence type="ECO:0000313" key="9">
    <source>
        <dbReference type="Proteomes" id="UP000050471"/>
    </source>
</evidence>
<evidence type="ECO:0000256" key="4">
    <source>
        <dbReference type="RuleBase" id="RU362116"/>
    </source>
</evidence>
<organism evidence="8 9">
    <name type="scientific">Aliiroseovarius crassostreae</name>
    <dbReference type="NCBI Taxonomy" id="154981"/>
    <lineage>
        <taxon>Bacteria</taxon>
        <taxon>Pseudomonadati</taxon>
        <taxon>Pseudomonadota</taxon>
        <taxon>Alphaproteobacteria</taxon>
        <taxon>Rhodobacterales</taxon>
        <taxon>Paracoccaceae</taxon>
        <taxon>Aliiroseovarius</taxon>
    </lineage>
</organism>
<sequence length="239" mass="25651">MDNTHYTNLTRQSGLLREMTTIANNISNASTSGFRKEGVVFSEFIHAMPKDEPSLSMGFANGRSINLQQGALTQTGGTYDFAIEGDGFFMLEGVDGPVLTRAGAFTPSAEGELTNMDGLRLLDAGGAPIFVPPDAKTVSLASDGTLSADGRPVTQIGLFAPLDRSDLQHQQGVLFTAPGGTQTVLEGTSILQGFVEGSNVNPVQEITRMIEVQRSYELGQSFMEKEDERIRSVLQTVVK</sequence>
<dbReference type="EMBL" id="LKBA01000001">
    <property type="protein sequence ID" value="KPN64841.1"/>
    <property type="molecule type" value="Genomic_DNA"/>
</dbReference>
<dbReference type="RefSeq" id="WP_055187320.1">
    <property type="nucleotide sequence ID" value="NZ_FPBS01000021.1"/>
</dbReference>
<keyword evidence="3 4" id="KW-0975">Bacterial flagellum</keyword>
<dbReference type="AlphaFoldDB" id="A0A0P7IKZ3"/>
<dbReference type="STRING" id="154981.AKJ29_06320"/>
<evidence type="ECO:0000259" key="6">
    <source>
        <dbReference type="Pfam" id="PF06429"/>
    </source>
</evidence>
<comment type="caution">
    <text evidence="8">The sequence shown here is derived from an EMBL/GenBank/DDBJ whole genome shotgun (WGS) entry which is preliminary data.</text>
</comment>
<feature type="domain" description="Flagellar basal body rod protein N-terminal" evidence="5">
    <location>
        <begin position="7"/>
        <end position="35"/>
    </location>
</feature>
<dbReference type="Pfam" id="PF00460">
    <property type="entry name" value="Flg_bb_rod"/>
    <property type="match status" value="1"/>
</dbReference>